<dbReference type="InterPro" id="IPR001245">
    <property type="entry name" value="Ser-Thr/Tyr_kinase_cat_dom"/>
</dbReference>
<proteinExistence type="predicted"/>
<dbReference type="PANTHER" id="PTHR44329">
    <property type="entry name" value="SERINE/THREONINE-PROTEIN KINASE TNNI3K-RELATED"/>
    <property type="match status" value="1"/>
</dbReference>
<dbReference type="Proteomes" id="UP000521872">
    <property type="component" value="Unassembled WGS sequence"/>
</dbReference>
<dbReference type="Pfam" id="PF07714">
    <property type="entry name" value="PK_Tyr_Ser-Thr"/>
    <property type="match status" value="1"/>
</dbReference>
<evidence type="ECO:0000313" key="3">
    <source>
        <dbReference type="Proteomes" id="UP000521872"/>
    </source>
</evidence>
<keyword evidence="3" id="KW-1185">Reference proteome</keyword>
<dbReference type="InterPro" id="IPR051681">
    <property type="entry name" value="Ser/Thr_Kinases-Pseudokinases"/>
</dbReference>
<protein>
    <recommendedName>
        <fullName evidence="1">Protein kinase domain-containing protein</fullName>
    </recommendedName>
</protein>
<accession>A0A8H4QTZ0</accession>
<dbReference type="SUPFAM" id="SSF48065">
    <property type="entry name" value="DBL homology domain (DH-domain)"/>
    <property type="match status" value="1"/>
</dbReference>
<dbReference type="EMBL" id="JAACJL010000030">
    <property type="protein sequence ID" value="KAF4617297.1"/>
    <property type="molecule type" value="Genomic_DNA"/>
</dbReference>
<feature type="domain" description="Protein kinase" evidence="1">
    <location>
        <begin position="660"/>
        <end position="942"/>
    </location>
</feature>
<dbReference type="PANTHER" id="PTHR44329:SF214">
    <property type="entry name" value="PROTEIN KINASE DOMAIN-CONTAINING PROTEIN"/>
    <property type="match status" value="1"/>
</dbReference>
<evidence type="ECO:0000313" key="2">
    <source>
        <dbReference type="EMBL" id="KAF4617297.1"/>
    </source>
</evidence>
<dbReference type="PROSITE" id="PS00109">
    <property type="entry name" value="PROTEIN_KINASE_TYR"/>
    <property type="match status" value="1"/>
</dbReference>
<dbReference type="GO" id="GO:0004674">
    <property type="term" value="F:protein serine/threonine kinase activity"/>
    <property type="evidence" value="ECO:0007669"/>
    <property type="project" value="TreeGrafter"/>
</dbReference>
<comment type="caution">
    <text evidence="2">The sequence shown here is derived from an EMBL/GenBank/DDBJ whole genome shotgun (WGS) entry which is preliminary data.</text>
</comment>
<dbReference type="PROSITE" id="PS50011">
    <property type="entry name" value="PROTEIN_KINASE_DOM"/>
    <property type="match status" value="1"/>
</dbReference>
<sequence length="947" mass="106836">MIPDEIQVLLQPPRAPNAQLRLESFKTLSRLQLIFEFRPWLDFTREYVRRRVDSPHLLLWDCLCFGAPLNTLLELLGSPTPRHLMVNVDNFDFEHVTIQQREAFFVGFIQRVNLLESQGRLSFGEVLRAEDFLYGGNAGYSRVIQTVNRVLLALQASYPGIYELPHGSTARRQSLVLQLTEIERVYNAKLAQIVDSAAKLYEDDAIAHPSLEGFIVNCSRLVPYHSHVLKSLCEATSSGAGVEQWSFVFALHNKNFFTKMSISYRSICANYLTFKSFLNSLTSKSQIAEASTVLRDLSDVIQRFTEYWVILQAIVSVTSPMERESYDSLCAVVVEAKQMSDSLADLGRALRTMWCYSQLSTRLGSQIKSLDDAAGNILLDDCLLVDPSTGKHYSVFLFEEILLCCTDYRRSDFVDLGHSRYPLRPWEIGCALSAQYPLAVAFSIPTSRLRSLHCIDASIFELTWGDKSECSITFYPLTAQQYSQWIELLEPFVSRVSHSTSVPQYVEGEDGRSMYSVSILTTEEHDNGSGYKFWKSGRRRTSSGVARPWSLIGRLGYRSENSSMLGPDAKDKDVADAVSILSPNLLPTLFINRDDLPKSPLRLAFPTEEDIPSLHQVTFTESPIEYASTEASTITLVNSMHSKSCRQDSSLLDLSENVIKEGYYPIAHGGYSDVWKATWKRDAGDIKVAVKVLRNASSGHSSKNKFLQRLQQELDIWKTLSHSHVLELCGTVSTFGQSLSMVCPWMKNGSMSKYLEKYGDILTVEERLRFINEVAAGLAYLHSCSIVHGDLTGSNVLIDDDLHVRLSDFGLSTVLREEDHNDDNDNTSIRSVYTSNLGGSVRWADAHLFQTLDDEKSTVIGPSSDIYSFGSVMLEILSGRMPYHYLRTDAQVVIQLHQGIKPRRPASTFVDDNQWDLIQKCWQMPPENRPTAQEVLDITQTLRNLKS</sequence>
<dbReference type="SUPFAM" id="SSF56112">
    <property type="entry name" value="Protein kinase-like (PK-like)"/>
    <property type="match status" value="1"/>
</dbReference>
<dbReference type="InterPro" id="IPR008266">
    <property type="entry name" value="Tyr_kinase_AS"/>
</dbReference>
<evidence type="ECO:0000259" key="1">
    <source>
        <dbReference type="PROSITE" id="PS50011"/>
    </source>
</evidence>
<dbReference type="GO" id="GO:0005524">
    <property type="term" value="F:ATP binding"/>
    <property type="evidence" value="ECO:0007669"/>
    <property type="project" value="InterPro"/>
</dbReference>
<organism evidence="2 3">
    <name type="scientific">Agrocybe pediades</name>
    <dbReference type="NCBI Taxonomy" id="84607"/>
    <lineage>
        <taxon>Eukaryota</taxon>
        <taxon>Fungi</taxon>
        <taxon>Dikarya</taxon>
        <taxon>Basidiomycota</taxon>
        <taxon>Agaricomycotina</taxon>
        <taxon>Agaricomycetes</taxon>
        <taxon>Agaricomycetidae</taxon>
        <taxon>Agaricales</taxon>
        <taxon>Agaricineae</taxon>
        <taxon>Strophariaceae</taxon>
        <taxon>Agrocybe</taxon>
    </lineage>
</organism>
<reference evidence="2 3" key="1">
    <citation type="submission" date="2019-12" db="EMBL/GenBank/DDBJ databases">
        <authorList>
            <person name="Floudas D."/>
            <person name="Bentzer J."/>
            <person name="Ahren D."/>
            <person name="Johansson T."/>
            <person name="Persson P."/>
            <person name="Tunlid A."/>
        </authorList>
    </citation>
    <scope>NUCLEOTIDE SEQUENCE [LARGE SCALE GENOMIC DNA]</scope>
    <source>
        <strain evidence="2 3">CBS 102.39</strain>
    </source>
</reference>
<gene>
    <name evidence="2" type="ORF">D9613_006271</name>
</gene>
<dbReference type="Gene3D" id="1.20.900.10">
    <property type="entry name" value="Dbl homology (DH) domain"/>
    <property type="match status" value="1"/>
</dbReference>
<dbReference type="InterPro" id="IPR011009">
    <property type="entry name" value="Kinase-like_dom_sf"/>
</dbReference>
<dbReference type="InterPro" id="IPR000719">
    <property type="entry name" value="Prot_kinase_dom"/>
</dbReference>
<dbReference type="AlphaFoldDB" id="A0A8H4QTZ0"/>
<name>A0A8H4QTZ0_9AGAR</name>
<dbReference type="InterPro" id="IPR035899">
    <property type="entry name" value="DBL_dom_sf"/>
</dbReference>
<dbReference type="Gene3D" id="1.10.510.10">
    <property type="entry name" value="Transferase(Phosphotransferase) domain 1"/>
    <property type="match status" value="1"/>
</dbReference>